<dbReference type="Pfam" id="PF09550">
    <property type="entry name" value="Phage_TAC_6"/>
    <property type="match status" value="1"/>
</dbReference>
<dbReference type="AlphaFoldDB" id="A0A1G4RAB7"/>
<proteinExistence type="predicted"/>
<reference evidence="2" key="1">
    <citation type="submission" date="2016-10" db="EMBL/GenBank/DDBJ databases">
        <authorList>
            <person name="Varghese N."/>
            <person name="Submissions S."/>
        </authorList>
    </citation>
    <scope>NUCLEOTIDE SEQUENCE [LARGE SCALE GENOMIC DNA]</scope>
    <source>
        <strain evidence="2">CGMCC 1.3431</strain>
    </source>
</reference>
<dbReference type="STRING" id="260084.SAMN02927928_1715"/>
<dbReference type="Proteomes" id="UP000199150">
    <property type="component" value="Unassembled WGS sequence"/>
</dbReference>
<keyword evidence="2" id="KW-1185">Reference proteome</keyword>
<dbReference type="RefSeq" id="WP_090646463.1">
    <property type="nucleotide sequence ID" value="NZ_CBCRYE010000004.1"/>
</dbReference>
<name>A0A1G4RAB7_9CAUL</name>
<protein>
    <recommendedName>
        <fullName evidence="3">Phage tail assembly chaperone protein, TAC</fullName>
    </recommendedName>
</protein>
<gene>
    <name evidence="1" type="ORF">SAMN02927928_1715</name>
</gene>
<evidence type="ECO:0008006" key="3">
    <source>
        <dbReference type="Google" id="ProtNLM"/>
    </source>
</evidence>
<organism evidence="1 2">
    <name type="scientific">Asticcacaulis taihuensis</name>
    <dbReference type="NCBI Taxonomy" id="260084"/>
    <lineage>
        <taxon>Bacteria</taxon>
        <taxon>Pseudomonadati</taxon>
        <taxon>Pseudomonadota</taxon>
        <taxon>Alphaproteobacteria</taxon>
        <taxon>Caulobacterales</taxon>
        <taxon>Caulobacteraceae</taxon>
        <taxon>Asticcacaulis</taxon>
    </lineage>
</organism>
<dbReference type="InterPro" id="IPR019056">
    <property type="entry name" value="Phage_TAC_6"/>
</dbReference>
<dbReference type="EMBL" id="FMTS01000002">
    <property type="protein sequence ID" value="SCW53707.1"/>
    <property type="molecule type" value="Genomic_DNA"/>
</dbReference>
<sequence length="58" mass="6843">MATDWAALFRHGVLGLRLTPEAFWHLSWREWRMLSAAPEMAVLSRQALEDLMREFPDE</sequence>
<dbReference type="OrthoDB" id="7582980at2"/>
<accession>A0A1G4RAB7</accession>
<evidence type="ECO:0000313" key="1">
    <source>
        <dbReference type="EMBL" id="SCW53707.1"/>
    </source>
</evidence>
<evidence type="ECO:0000313" key="2">
    <source>
        <dbReference type="Proteomes" id="UP000199150"/>
    </source>
</evidence>